<proteinExistence type="inferred from homology"/>
<evidence type="ECO:0000256" key="2">
    <source>
        <dbReference type="ARBA" id="ARBA00010271"/>
    </source>
</evidence>
<evidence type="ECO:0000256" key="4">
    <source>
        <dbReference type="ARBA" id="ARBA00022968"/>
    </source>
</evidence>
<dbReference type="EnsemblPlants" id="OBART04G00440.1">
    <property type="protein sequence ID" value="OBART04G00440.1"/>
    <property type="gene ID" value="OBART04G00440"/>
</dbReference>
<dbReference type="InterPro" id="IPR040911">
    <property type="entry name" value="Exostosin_GT47"/>
</dbReference>
<sequence length="291" mass="32232">MAPGEAPARSFVVVVLAVIALSAIVAVAGTKKALSTVDVEDELDAARAAIRRAARQHHRRGGGGEGGDVGSANWLRFYGGEADYDLLSRVYRNPAAFYRSYVEMERRFKVYVYEEGEPPILHEGPCKNIYTIEGRFIEQLELMSPPDDGGGVRTWDPTRAHAFFLPLSVSQMVKFVYRPPSQDRAPLRAIVADYVRVVAARHPFWNRSAGADHFMLSCHDWGPYASRGQPELYTNAIRALCNANTSEGFRPDKDVSIPEINLYDGDMPRELLAPATPTPAARAATRPFPIR</sequence>
<organism evidence="7">
    <name type="scientific">Oryza barthii</name>
    <dbReference type="NCBI Taxonomy" id="65489"/>
    <lineage>
        <taxon>Eukaryota</taxon>
        <taxon>Viridiplantae</taxon>
        <taxon>Streptophyta</taxon>
        <taxon>Embryophyta</taxon>
        <taxon>Tracheophyta</taxon>
        <taxon>Spermatophyta</taxon>
        <taxon>Magnoliopsida</taxon>
        <taxon>Liliopsida</taxon>
        <taxon>Poales</taxon>
        <taxon>Poaceae</taxon>
        <taxon>BOP clade</taxon>
        <taxon>Oryzoideae</taxon>
        <taxon>Oryzeae</taxon>
        <taxon>Oryzinae</taxon>
        <taxon>Oryza</taxon>
    </lineage>
</organism>
<comment type="similarity">
    <text evidence="2">Belongs to the glycosyltransferase 47 family.</text>
</comment>
<keyword evidence="5" id="KW-0333">Golgi apparatus</keyword>
<keyword evidence="3" id="KW-0808">Transferase</keyword>
<dbReference type="GO" id="GO:0000139">
    <property type="term" value="C:Golgi membrane"/>
    <property type="evidence" value="ECO:0007669"/>
    <property type="project" value="UniProtKB-SubCell"/>
</dbReference>
<dbReference type="GO" id="GO:0016757">
    <property type="term" value="F:glycosyltransferase activity"/>
    <property type="evidence" value="ECO:0007669"/>
    <property type="project" value="UniProtKB-KW"/>
</dbReference>
<keyword evidence="4" id="KW-0812">Transmembrane</keyword>
<keyword evidence="8" id="KW-1185">Reference proteome</keyword>
<dbReference type="PaxDb" id="65489-OBART04G00440.1"/>
<evidence type="ECO:0000256" key="3">
    <source>
        <dbReference type="ARBA" id="ARBA00022676"/>
    </source>
</evidence>
<reference evidence="7" key="1">
    <citation type="journal article" date="2009" name="Rice">
        <title>De Novo Next Generation Sequencing of Plant Genomes.</title>
        <authorList>
            <person name="Rounsley S."/>
            <person name="Marri P.R."/>
            <person name="Yu Y."/>
            <person name="He R."/>
            <person name="Sisneros N."/>
            <person name="Goicoechea J.L."/>
            <person name="Lee S.J."/>
            <person name="Angelova A."/>
            <person name="Kudrna D."/>
            <person name="Luo M."/>
            <person name="Affourtit J."/>
            <person name="Desany B."/>
            <person name="Knight J."/>
            <person name="Niazi F."/>
            <person name="Egholm M."/>
            <person name="Wing R.A."/>
        </authorList>
    </citation>
    <scope>NUCLEOTIDE SEQUENCE [LARGE SCALE GENOMIC DNA]</scope>
    <source>
        <strain evidence="7">cv. IRGC 105608</strain>
    </source>
</reference>
<evidence type="ECO:0000256" key="5">
    <source>
        <dbReference type="ARBA" id="ARBA00023034"/>
    </source>
</evidence>
<comment type="subcellular location">
    <subcellularLocation>
        <location evidence="1">Golgi apparatus membrane</location>
        <topology evidence="1">Single-pass type II membrane protein</topology>
    </subcellularLocation>
</comment>
<dbReference type="Proteomes" id="UP000026960">
    <property type="component" value="Chromosome 4"/>
</dbReference>
<keyword evidence="3" id="KW-0328">Glycosyltransferase</keyword>
<dbReference type="AlphaFoldDB" id="A0A0D3FRW3"/>
<evidence type="ECO:0000313" key="7">
    <source>
        <dbReference type="EnsemblPlants" id="OBART04G00440.1"/>
    </source>
</evidence>
<dbReference type="eggNOG" id="KOG1021">
    <property type="taxonomic scope" value="Eukaryota"/>
</dbReference>
<dbReference type="InterPro" id="IPR004263">
    <property type="entry name" value="Exostosin"/>
</dbReference>
<dbReference type="PANTHER" id="PTHR11062">
    <property type="entry name" value="EXOSTOSIN HEPARAN SULFATE GLYCOSYLTRANSFERASE -RELATED"/>
    <property type="match status" value="1"/>
</dbReference>
<evidence type="ECO:0000256" key="1">
    <source>
        <dbReference type="ARBA" id="ARBA00004323"/>
    </source>
</evidence>
<dbReference type="PANTHER" id="PTHR11062:SF337">
    <property type="entry name" value="OS04G0109900 PROTEIN"/>
    <property type="match status" value="1"/>
</dbReference>
<feature type="domain" description="Exostosin GT47" evidence="6">
    <location>
        <begin position="105"/>
        <end position="265"/>
    </location>
</feature>
<accession>A0A0D3FRW3</accession>
<reference evidence="7" key="2">
    <citation type="submission" date="2015-03" db="UniProtKB">
        <authorList>
            <consortium name="EnsemblPlants"/>
        </authorList>
    </citation>
    <scope>IDENTIFICATION</scope>
</reference>
<dbReference type="STRING" id="65489.A0A0D3FRW3"/>
<protein>
    <recommendedName>
        <fullName evidence="6">Exostosin GT47 domain-containing protein</fullName>
    </recommendedName>
</protein>
<dbReference type="HOGENOM" id="CLU_957698_0_0_1"/>
<evidence type="ECO:0000259" key="6">
    <source>
        <dbReference type="Pfam" id="PF03016"/>
    </source>
</evidence>
<dbReference type="Pfam" id="PF03016">
    <property type="entry name" value="Exostosin_GT47"/>
    <property type="match status" value="1"/>
</dbReference>
<keyword evidence="4" id="KW-0735">Signal-anchor</keyword>
<evidence type="ECO:0000313" key="8">
    <source>
        <dbReference type="Proteomes" id="UP000026960"/>
    </source>
</evidence>
<dbReference type="Gramene" id="OBART04G00440.1">
    <property type="protein sequence ID" value="OBART04G00440.1"/>
    <property type="gene ID" value="OBART04G00440"/>
</dbReference>
<name>A0A0D3FRW3_9ORYZ</name>